<dbReference type="CDD" id="cd03469">
    <property type="entry name" value="Rieske_RO_Alpha_N"/>
    <property type="match status" value="1"/>
</dbReference>
<sequence>MSKAFYIHPDIAQAETLPSSFYRSQTVFEELIEKVFAKSWQFIGDKSQVEMPGQVKPLPFLEFGLEEPLLLTKDQGTIHCLSNVCTHRGNILCHDPCKTKQLICGYHARRFNLQGEFQYMPEFKDTKDFPRKEDNLTRFPLKNLGPWLFASLGEDAFDFEPVLEAMNRKIGFLPLDEFKEDKSRNKDYLVNAHWALYCDNYLEGFHIPFVHEGLNAVLDYRKYETILYSHCNLQVGHSSGGEHIFDLPKDHEDYGQQISAYYFWVFPNMMFNFYPWGCSINVVKPISPNRTKVSFISYVYDESKLDTGAGAALDKVEREDEFVVEGVFKGMASRVYKTGRFSPKMEKGVHHFQSLLAEFLNR</sequence>
<evidence type="ECO:0000256" key="3">
    <source>
        <dbReference type="ARBA" id="ARBA00022723"/>
    </source>
</evidence>
<proteinExistence type="predicted"/>
<evidence type="ECO:0000256" key="6">
    <source>
        <dbReference type="ARBA" id="ARBA00023014"/>
    </source>
</evidence>
<accession>A0A4Y9QYD6</accession>
<dbReference type="RefSeq" id="WP_135070258.1">
    <property type="nucleotide sequence ID" value="NZ_SPSB01000001.1"/>
</dbReference>
<dbReference type="GO" id="GO:0005506">
    <property type="term" value="F:iron ion binding"/>
    <property type="evidence" value="ECO:0007669"/>
    <property type="project" value="InterPro"/>
</dbReference>
<dbReference type="Gene3D" id="2.102.10.10">
    <property type="entry name" value="Rieske [2Fe-2S] iron-sulphur domain"/>
    <property type="match status" value="1"/>
</dbReference>
<evidence type="ECO:0000256" key="2">
    <source>
        <dbReference type="ARBA" id="ARBA00022714"/>
    </source>
</evidence>
<dbReference type="Gene3D" id="3.90.380.10">
    <property type="entry name" value="Naphthalene 1,2-dioxygenase Alpha Subunit, Chain A, domain 1"/>
    <property type="match status" value="2"/>
</dbReference>
<dbReference type="GO" id="GO:0051213">
    <property type="term" value="F:dioxygenase activity"/>
    <property type="evidence" value="ECO:0007669"/>
    <property type="project" value="UniProtKB-KW"/>
</dbReference>
<dbReference type="EMBL" id="SPSB01000001">
    <property type="protein sequence ID" value="TFV97504.1"/>
    <property type="molecule type" value="Genomic_DNA"/>
</dbReference>
<keyword evidence="8" id="KW-0223">Dioxygenase</keyword>
<dbReference type="AlphaFoldDB" id="A0A4Y9QYD6"/>
<evidence type="ECO:0000259" key="7">
    <source>
        <dbReference type="PROSITE" id="PS51296"/>
    </source>
</evidence>
<dbReference type="PRINTS" id="PR00090">
    <property type="entry name" value="RNGDIOXGNASE"/>
</dbReference>
<dbReference type="PROSITE" id="PS51296">
    <property type="entry name" value="RIESKE"/>
    <property type="match status" value="1"/>
</dbReference>
<comment type="caution">
    <text evidence="8">The sequence shown here is derived from an EMBL/GenBank/DDBJ whole genome shotgun (WGS) entry which is preliminary data.</text>
</comment>
<dbReference type="Pfam" id="PF00355">
    <property type="entry name" value="Rieske"/>
    <property type="match status" value="1"/>
</dbReference>
<feature type="domain" description="Rieske" evidence="7">
    <location>
        <begin position="40"/>
        <end position="140"/>
    </location>
</feature>
<dbReference type="InterPro" id="IPR017941">
    <property type="entry name" value="Rieske_2Fe-2S"/>
</dbReference>
<dbReference type="Proteomes" id="UP000297647">
    <property type="component" value="Unassembled WGS sequence"/>
</dbReference>
<dbReference type="SUPFAM" id="SSF50022">
    <property type="entry name" value="ISP domain"/>
    <property type="match status" value="1"/>
</dbReference>
<dbReference type="InterPro" id="IPR001663">
    <property type="entry name" value="Rng_hydr_dOase-A"/>
</dbReference>
<keyword evidence="3" id="KW-0479">Metal-binding</keyword>
<dbReference type="SUPFAM" id="SSF55961">
    <property type="entry name" value="Bet v1-like"/>
    <property type="match status" value="1"/>
</dbReference>
<dbReference type="InterPro" id="IPR015879">
    <property type="entry name" value="Ring_hydroxy_dOase_asu_C_dom"/>
</dbReference>
<organism evidence="8 9">
    <name type="scientific">Algoriphagus kandeliae</name>
    <dbReference type="NCBI Taxonomy" id="2562278"/>
    <lineage>
        <taxon>Bacteria</taxon>
        <taxon>Pseudomonadati</taxon>
        <taxon>Bacteroidota</taxon>
        <taxon>Cytophagia</taxon>
        <taxon>Cytophagales</taxon>
        <taxon>Cyclobacteriaceae</taxon>
        <taxon>Algoriphagus</taxon>
    </lineage>
</organism>
<dbReference type="InterPro" id="IPR036922">
    <property type="entry name" value="Rieske_2Fe-2S_sf"/>
</dbReference>
<dbReference type="PANTHER" id="PTHR43756:SF5">
    <property type="entry name" value="CHOLINE MONOOXYGENASE, CHLOROPLASTIC"/>
    <property type="match status" value="1"/>
</dbReference>
<dbReference type="OrthoDB" id="9767869at2"/>
<protein>
    <submittedName>
        <fullName evidence="8">Aromatic ring-hydroxylating dioxygenase subunit alpha</fullName>
    </submittedName>
</protein>
<name>A0A4Y9QYD6_9BACT</name>
<keyword evidence="9" id="KW-1185">Reference proteome</keyword>
<dbReference type="Pfam" id="PF00848">
    <property type="entry name" value="Ring_hydroxyl_A"/>
    <property type="match status" value="1"/>
</dbReference>
<comment type="cofactor">
    <cofactor evidence="1">
        <name>Fe cation</name>
        <dbReference type="ChEBI" id="CHEBI:24875"/>
    </cofactor>
</comment>
<evidence type="ECO:0000313" key="8">
    <source>
        <dbReference type="EMBL" id="TFV97504.1"/>
    </source>
</evidence>
<keyword evidence="4" id="KW-0560">Oxidoreductase</keyword>
<evidence type="ECO:0000256" key="5">
    <source>
        <dbReference type="ARBA" id="ARBA00023004"/>
    </source>
</evidence>
<reference evidence="8 9" key="1">
    <citation type="submission" date="2019-03" db="EMBL/GenBank/DDBJ databases">
        <title>Algoriphagus sp. nov, a new strain isolated from root system soil of mangrove plant Kandelia.</title>
        <authorList>
            <person name="Yin Q."/>
            <person name="Wang K."/>
            <person name="Song Z."/>
        </authorList>
    </citation>
    <scope>NUCLEOTIDE SEQUENCE [LARGE SCALE GENOMIC DNA]</scope>
    <source>
        <strain evidence="8 9">XY-J91</strain>
    </source>
</reference>
<gene>
    <name evidence="8" type="ORF">E4S40_02285</name>
</gene>
<keyword evidence="5" id="KW-0408">Iron</keyword>
<keyword evidence="2" id="KW-0001">2Fe-2S</keyword>
<evidence type="ECO:0000256" key="4">
    <source>
        <dbReference type="ARBA" id="ARBA00023002"/>
    </source>
</evidence>
<evidence type="ECO:0000313" key="9">
    <source>
        <dbReference type="Proteomes" id="UP000297647"/>
    </source>
</evidence>
<keyword evidence="6" id="KW-0411">Iron-sulfur</keyword>
<dbReference type="GO" id="GO:0051537">
    <property type="term" value="F:2 iron, 2 sulfur cluster binding"/>
    <property type="evidence" value="ECO:0007669"/>
    <property type="project" value="UniProtKB-KW"/>
</dbReference>
<evidence type="ECO:0000256" key="1">
    <source>
        <dbReference type="ARBA" id="ARBA00001962"/>
    </source>
</evidence>
<dbReference type="PANTHER" id="PTHR43756">
    <property type="entry name" value="CHOLINE MONOOXYGENASE, CHLOROPLASTIC"/>
    <property type="match status" value="1"/>
</dbReference>